<accession>A0ABN1RYA1</accession>
<dbReference type="NCBIfam" id="TIGR00360">
    <property type="entry name" value="ComEC_N-term"/>
    <property type="match status" value="1"/>
</dbReference>
<gene>
    <name evidence="8" type="ORF">GCM10009550_72030</name>
</gene>
<evidence type="ECO:0000256" key="3">
    <source>
        <dbReference type="ARBA" id="ARBA00022692"/>
    </source>
</evidence>
<dbReference type="EMBL" id="BAAAHH010000051">
    <property type="protein sequence ID" value="GAA0967743.1"/>
    <property type="molecule type" value="Genomic_DNA"/>
</dbReference>
<dbReference type="InterPro" id="IPR035681">
    <property type="entry name" value="ComA-like_MBL"/>
</dbReference>
<keyword evidence="3 6" id="KW-0812">Transmembrane</keyword>
<feature type="transmembrane region" description="Helical" evidence="6">
    <location>
        <begin position="297"/>
        <end position="314"/>
    </location>
</feature>
<dbReference type="InterPro" id="IPR036866">
    <property type="entry name" value="RibonucZ/Hydroxyglut_hydro"/>
</dbReference>
<evidence type="ECO:0000256" key="6">
    <source>
        <dbReference type="SAM" id="Phobius"/>
    </source>
</evidence>
<evidence type="ECO:0000313" key="8">
    <source>
        <dbReference type="EMBL" id="GAA0967743.1"/>
    </source>
</evidence>
<evidence type="ECO:0000256" key="4">
    <source>
        <dbReference type="ARBA" id="ARBA00022989"/>
    </source>
</evidence>
<feature type="transmembrane region" description="Helical" evidence="6">
    <location>
        <begin position="385"/>
        <end position="407"/>
    </location>
</feature>
<evidence type="ECO:0000313" key="9">
    <source>
        <dbReference type="Proteomes" id="UP001500665"/>
    </source>
</evidence>
<name>A0ABN1RYA1_9ACTN</name>
<dbReference type="Proteomes" id="UP001500665">
    <property type="component" value="Unassembled WGS sequence"/>
</dbReference>
<proteinExistence type="predicted"/>
<dbReference type="SUPFAM" id="SSF56281">
    <property type="entry name" value="Metallo-hydrolase/oxidoreductase"/>
    <property type="match status" value="1"/>
</dbReference>
<dbReference type="PANTHER" id="PTHR30619">
    <property type="entry name" value="DNA INTERNALIZATION/COMPETENCE PROTEIN COMEC/REC2"/>
    <property type="match status" value="1"/>
</dbReference>
<comment type="subcellular location">
    <subcellularLocation>
        <location evidence="1">Cell membrane</location>
        <topology evidence="1">Multi-pass membrane protein</topology>
    </subcellularLocation>
</comment>
<dbReference type="Pfam" id="PF00753">
    <property type="entry name" value="Lactamase_B"/>
    <property type="match status" value="1"/>
</dbReference>
<organism evidence="8 9">
    <name type="scientific">Actinocorallia libanotica</name>
    <dbReference type="NCBI Taxonomy" id="46162"/>
    <lineage>
        <taxon>Bacteria</taxon>
        <taxon>Bacillati</taxon>
        <taxon>Actinomycetota</taxon>
        <taxon>Actinomycetes</taxon>
        <taxon>Streptosporangiales</taxon>
        <taxon>Thermomonosporaceae</taxon>
        <taxon>Actinocorallia</taxon>
    </lineage>
</organism>
<dbReference type="InterPro" id="IPR001279">
    <property type="entry name" value="Metallo-B-lactamas"/>
</dbReference>
<dbReference type="PANTHER" id="PTHR30619:SF1">
    <property type="entry name" value="RECOMBINATION PROTEIN 2"/>
    <property type="match status" value="1"/>
</dbReference>
<evidence type="ECO:0000256" key="2">
    <source>
        <dbReference type="ARBA" id="ARBA00022475"/>
    </source>
</evidence>
<protein>
    <submittedName>
        <fullName evidence="8">ComEC/Rec2 family competence protein</fullName>
    </submittedName>
</protein>
<keyword evidence="4 6" id="KW-1133">Transmembrane helix</keyword>
<feature type="domain" description="Metallo-beta-lactamase" evidence="7">
    <location>
        <begin position="507"/>
        <end position="720"/>
    </location>
</feature>
<keyword evidence="9" id="KW-1185">Reference proteome</keyword>
<comment type="caution">
    <text evidence="8">The sequence shown here is derived from an EMBL/GenBank/DDBJ whole genome shotgun (WGS) entry which is preliminary data.</text>
</comment>
<feature type="transmembrane region" description="Helical" evidence="6">
    <location>
        <begin position="248"/>
        <end position="268"/>
    </location>
</feature>
<feature type="transmembrane region" description="Helical" evidence="6">
    <location>
        <begin position="471"/>
        <end position="490"/>
    </location>
</feature>
<dbReference type="InterPro" id="IPR004477">
    <property type="entry name" value="ComEC_N"/>
</dbReference>
<evidence type="ECO:0000256" key="1">
    <source>
        <dbReference type="ARBA" id="ARBA00004651"/>
    </source>
</evidence>
<evidence type="ECO:0000256" key="5">
    <source>
        <dbReference type="ARBA" id="ARBA00023136"/>
    </source>
</evidence>
<dbReference type="InterPro" id="IPR052159">
    <property type="entry name" value="Competence_DNA_uptake"/>
</dbReference>
<feature type="transmembrane region" description="Helical" evidence="6">
    <location>
        <begin position="220"/>
        <end position="241"/>
    </location>
</feature>
<dbReference type="SMART" id="SM00849">
    <property type="entry name" value="Lactamase_B"/>
    <property type="match status" value="1"/>
</dbReference>
<keyword evidence="2" id="KW-1003">Cell membrane</keyword>
<sequence>MEGWVSGGDGEGVLSGGGGEGVLSGGGVGRREGVKGRFVGWGLVGVVLVLGAASAVGTGLRVDAVRGGVVGEAAEKGVNTVVDVVVKAEGRVTDKGMVVVEGRAVWVGIDGGMRVRTPVVVLARQGGWRKVESGQRVRARGRLAAPERGELLGAVVLARGDPVLVEEAGTAQRAATKVRDALREAVRGLEPGARGVVPAMVLGDTAGIDPELKTEFERAGLVHCLVVSGANFSILVVVVLWTGRRAGLGNRVGAVLAGGVVLGFVLVVGTEPSVLRATVMGLIGLAAVCTGRERHGVPALAAAVIVLVLADPGLSRSYGFALSVTATSGLLLLAPRWRDRLADAGLSRRLAEATAVPLAAQAAVGPILVLLAGTVSLVAVPANVLAAPAIAVATVCGFLTAALAPFLPDLAALTVRPAGWAASWVITVARAFAAVPHGTIPWHQGLLGAVLLAVLTIAAAVAVRHRALRRLTAAALAGLALAALTLRLTASPWPPTDWRLVACDVGQGDALVLHAAPGQAVIVDAGPDPALIDRCLSRLSVRAVPLLLITHPHADHLAGLSGITRSRPLTTLVRTPLIPATPQLRALHTAGLLPAAPRLPTPGTLRKSGKGEVQVTEAAAGERLRIGELELEVLAPRRGRAVPEGAGGTEINNASLVLVARWDGLTALLGGDLEEEGQRALRGLVPKVDVLKVPHHGSARQEPAFLTEGRPRAALISVGRDNDYGHPSERLLRMLHGIRVYRTDQHGDIAVTTPNGGIEIVTHS</sequence>
<evidence type="ECO:0000259" key="7">
    <source>
        <dbReference type="SMART" id="SM00849"/>
    </source>
</evidence>
<feature type="transmembrane region" description="Helical" evidence="6">
    <location>
        <begin position="38"/>
        <end position="60"/>
    </location>
</feature>
<feature type="transmembrane region" description="Helical" evidence="6">
    <location>
        <begin position="358"/>
        <end position="379"/>
    </location>
</feature>
<feature type="transmembrane region" description="Helical" evidence="6">
    <location>
        <begin position="446"/>
        <end position="464"/>
    </location>
</feature>
<dbReference type="Pfam" id="PF03772">
    <property type="entry name" value="Competence"/>
    <property type="match status" value="1"/>
</dbReference>
<keyword evidence="5 6" id="KW-0472">Membrane</keyword>
<dbReference type="CDD" id="cd07731">
    <property type="entry name" value="ComA-like_MBL-fold"/>
    <property type="match status" value="1"/>
</dbReference>
<reference evidence="8 9" key="1">
    <citation type="journal article" date="2019" name="Int. J. Syst. Evol. Microbiol.">
        <title>The Global Catalogue of Microorganisms (GCM) 10K type strain sequencing project: providing services to taxonomists for standard genome sequencing and annotation.</title>
        <authorList>
            <consortium name="The Broad Institute Genomics Platform"/>
            <consortium name="The Broad Institute Genome Sequencing Center for Infectious Disease"/>
            <person name="Wu L."/>
            <person name="Ma J."/>
        </authorList>
    </citation>
    <scope>NUCLEOTIDE SEQUENCE [LARGE SCALE GENOMIC DNA]</scope>
    <source>
        <strain evidence="8 9">JCM 10696</strain>
    </source>
</reference>
<dbReference type="Gene3D" id="3.60.15.10">
    <property type="entry name" value="Ribonuclease Z/Hydroxyacylglutathione hydrolase-like"/>
    <property type="match status" value="1"/>
</dbReference>